<keyword evidence="2" id="KW-1185">Reference proteome</keyword>
<dbReference type="EMBL" id="JASBWU010000004">
    <property type="protein sequence ID" value="KAJ9122409.1"/>
    <property type="molecule type" value="Genomic_DNA"/>
</dbReference>
<accession>A0ACC2XEE9</accession>
<sequence>MPPFTRHNPLNLPFSRSSLDIIKSLLKDGRLSPSVSWHPAPDFRSPTITSKEPSEAPSRSGVASSSPSEHSAPPKKKHRTPYKYDSRNPKHAAVLVALANIVVPPQFFRKASQAEVMPSMLLEVRSSKMRSHPGEVSFAGGKVDSTDKSLLNTAIRETSEELGIKVEQIEYLGRFAEPEVSYGGLVVWPFLLSANEVQNVVGLPIPSLKELGDHRSKQTPPLEFNSTSGNAESTGTRLGLKQRLFRHRVPYDVVDVSHVPVIQPAFDAGASDVHAYDKSISVWGPSMVSQGLAEEVEIWGLTGWFLDVFLRKFKIWDEVERSSFSIKQLYAANKAAL</sequence>
<comment type="caution">
    <text evidence="1">The sequence shown here is derived from an EMBL/GenBank/DDBJ whole genome shotgun (WGS) entry which is preliminary data.</text>
</comment>
<proteinExistence type="predicted"/>
<reference evidence="1" key="1">
    <citation type="submission" date="2023-04" db="EMBL/GenBank/DDBJ databases">
        <title>Draft Genome sequencing of Naganishia species isolated from polar environments using Oxford Nanopore Technology.</title>
        <authorList>
            <person name="Leo P."/>
            <person name="Venkateswaran K."/>
        </authorList>
    </citation>
    <scope>NUCLEOTIDE SEQUENCE</scope>
    <source>
        <strain evidence="1">MNA-CCFEE 5425</strain>
    </source>
</reference>
<evidence type="ECO:0000313" key="1">
    <source>
        <dbReference type="EMBL" id="KAJ9122409.1"/>
    </source>
</evidence>
<protein>
    <submittedName>
        <fullName evidence="1">Uncharacterized protein</fullName>
    </submittedName>
</protein>
<evidence type="ECO:0000313" key="2">
    <source>
        <dbReference type="Proteomes" id="UP001243375"/>
    </source>
</evidence>
<dbReference type="Proteomes" id="UP001243375">
    <property type="component" value="Unassembled WGS sequence"/>
</dbReference>
<organism evidence="1 2">
    <name type="scientific">Naganishia vaughanmartiniae</name>
    <dbReference type="NCBI Taxonomy" id="1424756"/>
    <lineage>
        <taxon>Eukaryota</taxon>
        <taxon>Fungi</taxon>
        <taxon>Dikarya</taxon>
        <taxon>Basidiomycota</taxon>
        <taxon>Agaricomycotina</taxon>
        <taxon>Tremellomycetes</taxon>
        <taxon>Filobasidiales</taxon>
        <taxon>Filobasidiaceae</taxon>
        <taxon>Naganishia</taxon>
    </lineage>
</organism>
<name>A0ACC2XEE9_9TREE</name>
<gene>
    <name evidence="1" type="ORF">QFC22_001832</name>
</gene>